<dbReference type="GO" id="GO:0006281">
    <property type="term" value="P:DNA repair"/>
    <property type="evidence" value="ECO:0007669"/>
    <property type="project" value="UniProtKB-KW"/>
</dbReference>
<dbReference type="InterPro" id="IPR027417">
    <property type="entry name" value="P-loop_NTPase"/>
</dbReference>
<keyword evidence="9" id="KW-0175">Coiled coil</keyword>
<dbReference type="EMBL" id="CAFBMK010000105">
    <property type="protein sequence ID" value="CAB4920867.1"/>
    <property type="molecule type" value="Genomic_DNA"/>
</dbReference>
<dbReference type="AlphaFoldDB" id="A0A6J7HIM5"/>
<evidence type="ECO:0000256" key="2">
    <source>
        <dbReference type="ARBA" id="ARBA00009441"/>
    </source>
</evidence>
<proteinExistence type="inferred from homology"/>
<evidence type="ECO:0000256" key="3">
    <source>
        <dbReference type="ARBA" id="ARBA00021315"/>
    </source>
</evidence>
<dbReference type="PANTHER" id="PTHR11059:SF0">
    <property type="entry name" value="DNA REPAIR PROTEIN RECN"/>
    <property type="match status" value="1"/>
</dbReference>
<dbReference type="CDD" id="cd03241">
    <property type="entry name" value="ABC_RecN"/>
    <property type="match status" value="2"/>
</dbReference>
<dbReference type="GO" id="GO:0009432">
    <property type="term" value="P:SOS response"/>
    <property type="evidence" value="ECO:0007669"/>
    <property type="project" value="TreeGrafter"/>
</dbReference>
<evidence type="ECO:0000313" key="11">
    <source>
        <dbReference type="EMBL" id="CAB4920867.1"/>
    </source>
</evidence>
<feature type="coiled-coil region" evidence="9">
    <location>
        <begin position="362"/>
        <end position="396"/>
    </location>
</feature>
<evidence type="ECO:0000256" key="8">
    <source>
        <dbReference type="ARBA" id="ARBA00033408"/>
    </source>
</evidence>
<dbReference type="PANTHER" id="PTHR11059">
    <property type="entry name" value="DNA REPAIR PROTEIN RECN"/>
    <property type="match status" value="1"/>
</dbReference>
<dbReference type="GO" id="GO:0006310">
    <property type="term" value="P:DNA recombination"/>
    <property type="evidence" value="ECO:0007669"/>
    <property type="project" value="InterPro"/>
</dbReference>
<protein>
    <recommendedName>
        <fullName evidence="3">DNA repair protein RecN</fullName>
    </recommendedName>
    <alternativeName>
        <fullName evidence="8">Recombination protein N</fullName>
    </alternativeName>
</protein>
<evidence type="ECO:0000256" key="7">
    <source>
        <dbReference type="ARBA" id="ARBA00023204"/>
    </source>
</evidence>
<evidence type="ECO:0000256" key="9">
    <source>
        <dbReference type="SAM" id="Coils"/>
    </source>
</evidence>
<organism evidence="11">
    <name type="scientific">freshwater metagenome</name>
    <dbReference type="NCBI Taxonomy" id="449393"/>
    <lineage>
        <taxon>unclassified sequences</taxon>
        <taxon>metagenomes</taxon>
        <taxon>ecological metagenomes</taxon>
    </lineage>
</organism>
<dbReference type="GO" id="GO:0043590">
    <property type="term" value="C:bacterial nucleoid"/>
    <property type="evidence" value="ECO:0007669"/>
    <property type="project" value="TreeGrafter"/>
</dbReference>
<dbReference type="Pfam" id="PF02463">
    <property type="entry name" value="SMC_N"/>
    <property type="match status" value="1"/>
</dbReference>
<evidence type="ECO:0000256" key="1">
    <source>
        <dbReference type="ARBA" id="ARBA00003618"/>
    </source>
</evidence>
<evidence type="ECO:0000256" key="5">
    <source>
        <dbReference type="ARBA" id="ARBA00022763"/>
    </source>
</evidence>
<dbReference type="NCBIfam" id="TIGR00634">
    <property type="entry name" value="recN"/>
    <property type="match status" value="1"/>
</dbReference>
<feature type="domain" description="RecF/RecN/SMC N-terminal" evidence="10">
    <location>
        <begin position="7"/>
        <end position="532"/>
    </location>
</feature>
<dbReference type="InterPro" id="IPR004604">
    <property type="entry name" value="DNA_recomb/repair_RecN"/>
</dbReference>
<evidence type="ECO:0000259" key="10">
    <source>
        <dbReference type="Pfam" id="PF02463"/>
    </source>
</evidence>
<feature type="coiled-coil region" evidence="9">
    <location>
        <begin position="289"/>
        <end position="316"/>
    </location>
</feature>
<keyword evidence="6" id="KW-0067">ATP-binding</keyword>
<name>A0A6J7HIM5_9ZZZZ</name>
<comment type="function">
    <text evidence="1">May be involved in recombinational repair of damaged DNA.</text>
</comment>
<keyword evidence="7" id="KW-0234">DNA repair</keyword>
<evidence type="ECO:0000256" key="6">
    <source>
        <dbReference type="ARBA" id="ARBA00022840"/>
    </source>
</evidence>
<reference evidence="11" key="1">
    <citation type="submission" date="2020-05" db="EMBL/GenBank/DDBJ databases">
        <authorList>
            <person name="Chiriac C."/>
            <person name="Salcher M."/>
            <person name="Ghai R."/>
            <person name="Kavagutti S V."/>
        </authorList>
    </citation>
    <scope>NUCLEOTIDE SEQUENCE</scope>
</reference>
<keyword evidence="4" id="KW-0547">Nucleotide-binding</keyword>
<comment type="similarity">
    <text evidence="2">Belongs to the RecN family.</text>
</comment>
<dbReference type="Gene3D" id="3.40.50.300">
    <property type="entry name" value="P-loop containing nucleotide triphosphate hydrolases"/>
    <property type="match status" value="2"/>
</dbReference>
<dbReference type="InterPro" id="IPR003395">
    <property type="entry name" value="RecF/RecN/SMC_N"/>
</dbReference>
<sequence>MFVLLELRVENLLLIERAELDLVPGLNVVTGETGAGKTVLAHALDLLLGAKPRSGIVRPGASEAWVEGVFALNGRTDVLPAEIAERLPEGEDEVVLARRVTAEGRSRAFIGGRSATAADLREVGGALLAFHGQHEARRLLSPAAQLALLDAFCASEGAAPGRKGAKAKAKARTEGADGHLGRRDAHAAALAAERDARRRLEELHDAAGARERELDLLRFELQEIDDVAPVEDEQEELSAARERLRHVEALRGAAYVASQALGSDEGSAGAGLAAGESALDAVAGVDPDLDVLAARLSSLRIEADDLAAELARHLDRLDADPAELERVEERLQSLSRLERKHGGSVAAVLDHAERCRQRIAEFEDVEGATEAAEADLADARRRRERLAKELTATRSAAAPRLAAAVVERLAGLAMPAATLEVRLEDREPGPTGADHCEFLLAPNPGVPAAPVRESASGGELSRVMLALLAVAGAGTDATQVFDEIDAGVGGQTGRAVGEQLRALGREGQVLCITHLPQIAALADRHFAIEKTTSEDTAVTAVRRLDDPEVVGELVRMLGGETGDEGARRHAEELRSAA</sequence>
<accession>A0A6J7HIM5</accession>
<dbReference type="PIRSF" id="PIRSF003128">
    <property type="entry name" value="RecN"/>
    <property type="match status" value="1"/>
</dbReference>
<dbReference type="GO" id="GO:0005524">
    <property type="term" value="F:ATP binding"/>
    <property type="evidence" value="ECO:0007669"/>
    <property type="project" value="UniProtKB-KW"/>
</dbReference>
<dbReference type="SUPFAM" id="SSF52540">
    <property type="entry name" value="P-loop containing nucleoside triphosphate hydrolases"/>
    <property type="match status" value="1"/>
</dbReference>
<keyword evidence="5" id="KW-0227">DNA damage</keyword>
<gene>
    <name evidence="11" type="ORF">UFOPK3564_01825</name>
</gene>
<evidence type="ECO:0000256" key="4">
    <source>
        <dbReference type="ARBA" id="ARBA00022741"/>
    </source>
</evidence>